<dbReference type="STRING" id="426703.SAMN04488100_13519"/>
<protein>
    <submittedName>
        <fullName evidence="8">Glycine betaine/proline transport system substrate-binding protein</fullName>
    </submittedName>
    <submittedName>
        <fullName evidence="7">Glycine/betaine ABC transporter substrate-binding protein</fullName>
    </submittedName>
</protein>
<dbReference type="GO" id="GO:0015871">
    <property type="term" value="P:choline transport"/>
    <property type="evidence" value="ECO:0007669"/>
    <property type="project" value="TreeGrafter"/>
</dbReference>
<evidence type="ECO:0000256" key="3">
    <source>
        <dbReference type="ARBA" id="ARBA00022475"/>
    </source>
</evidence>
<dbReference type="PROSITE" id="PS51257">
    <property type="entry name" value="PROKAR_LIPOPROTEIN"/>
    <property type="match status" value="1"/>
</dbReference>
<gene>
    <name evidence="7" type="primary">gbuC</name>
    <name evidence="7" type="ORF">APU01nite_05830</name>
    <name evidence="8" type="ORF">SAMN04488100_13519</name>
</gene>
<dbReference type="OrthoDB" id="9787902at2"/>
<evidence type="ECO:0000259" key="6">
    <source>
        <dbReference type="Pfam" id="PF04069"/>
    </source>
</evidence>
<accession>A0A1H7WJV0</accession>
<dbReference type="GO" id="GO:0015226">
    <property type="term" value="F:carnitine transmembrane transporter activity"/>
    <property type="evidence" value="ECO:0007669"/>
    <property type="project" value="TreeGrafter"/>
</dbReference>
<reference evidence="8 9" key="1">
    <citation type="submission" date="2016-10" db="EMBL/GenBank/DDBJ databases">
        <authorList>
            <person name="de Groot N.N."/>
        </authorList>
    </citation>
    <scope>NUCLEOTIDE SEQUENCE [LARGE SCALE GENOMIC DNA]</scope>
    <source>
        <strain evidence="8 9">DSM 19182</strain>
    </source>
</reference>
<dbReference type="PANTHER" id="PTHR47737:SF1">
    <property type="entry name" value="GLYCINE BETAINE_PROLINE BETAINE TRANSPORT SYSTEM PERMEASE PROTEIN PROW"/>
    <property type="match status" value="1"/>
</dbReference>
<evidence type="ECO:0000313" key="7">
    <source>
        <dbReference type="EMBL" id="GEK88544.1"/>
    </source>
</evidence>
<dbReference type="GO" id="GO:0031460">
    <property type="term" value="P:glycine betaine transport"/>
    <property type="evidence" value="ECO:0007669"/>
    <property type="project" value="TreeGrafter"/>
</dbReference>
<keyword evidence="5" id="KW-0732">Signal</keyword>
<evidence type="ECO:0000313" key="10">
    <source>
        <dbReference type="Proteomes" id="UP000321425"/>
    </source>
</evidence>
<reference evidence="7 10" key="2">
    <citation type="submission" date="2019-07" db="EMBL/GenBank/DDBJ databases">
        <title>Whole genome shotgun sequence of Alkalibacterium putridalgicola NBRC 103243.</title>
        <authorList>
            <person name="Hosoyama A."/>
            <person name="Uohara A."/>
            <person name="Ohji S."/>
            <person name="Ichikawa N."/>
        </authorList>
    </citation>
    <scope>NUCLEOTIDE SEQUENCE [LARGE SCALE GENOMIC DNA]</scope>
    <source>
        <strain evidence="7 10">NBRC 103243</strain>
    </source>
</reference>
<evidence type="ECO:0000256" key="2">
    <source>
        <dbReference type="ARBA" id="ARBA00022448"/>
    </source>
</evidence>
<dbReference type="Gene3D" id="3.10.105.10">
    <property type="entry name" value="Dipeptide-binding Protein, Domain 3"/>
    <property type="match status" value="1"/>
</dbReference>
<feature type="domain" description="ABC-type glycine betaine transport system substrate-binding" evidence="6">
    <location>
        <begin position="194"/>
        <end position="293"/>
    </location>
</feature>
<proteinExistence type="predicted"/>
<feature type="domain" description="ABC-type glycine betaine transport system substrate-binding" evidence="6">
    <location>
        <begin position="29"/>
        <end position="174"/>
    </location>
</feature>
<dbReference type="RefSeq" id="WP_091489464.1">
    <property type="nucleotide sequence ID" value="NZ_BJUX01000004.1"/>
</dbReference>
<dbReference type="Proteomes" id="UP000321425">
    <property type="component" value="Unassembled WGS sequence"/>
</dbReference>
<feature type="signal peptide" evidence="5">
    <location>
        <begin position="1"/>
        <end position="19"/>
    </location>
</feature>
<evidence type="ECO:0000256" key="4">
    <source>
        <dbReference type="ARBA" id="ARBA00023136"/>
    </source>
</evidence>
<dbReference type="GO" id="GO:0043190">
    <property type="term" value="C:ATP-binding cassette (ABC) transporter complex"/>
    <property type="evidence" value="ECO:0007669"/>
    <property type="project" value="InterPro"/>
</dbReference>
<dbReference type="Gene3D" id="3.40.190.100">
    <property type="entry name" value="Glycine betaine-binding periplasmic protein, domain 2"/>
    <property type="match status" value="1"/>
</dbReference>
<keyword evidence="2" id="KW-0813">Transport</keyword>
<dbReference type="GO" id="GO:0005275">
    <property type="term" value="F:amine transmembrane transporter activity"/>
    <property type="evidence" value="ECO:0007669"/>
    <property type="project" value="TreeGrafter"/>
</dbReference>
<evidence type="ECO:0000313" key="9">
    <source>
        <dbReference type="Proteomes" id="UP000198548"/>
    </source>
</evidence>
<evidence type="ECO:0000256" key="1">
    <source>
        <dbReference type="ARBA" id="ARBA00004236"/>
    </source>
</evidence>
<keyword evidence="10" id="KW-1185">Reference proteome</keyword>
<dbReference type="SUPFAM" id="SSF53850">
    <property type="entry name" value="Periplasmic binding protein-like II"/>
    <property type="match status" value="2"/>
</dbReference>
<name>A0A1H7WJV0_9LACT</name>
<feature type="chain" id="PRO_5039211285" evidence="5">
    <location>
        <begin position="20"/>
        <end position="296"/>
    </location>
</feature>
<dbReference type="Pfam" id="PF04069">
    <property type="entry name" value="OpuAC"/>
    <property type="match status" value="2"/>
</dbReference>
<dbReference type="EMBL" id="FOBL01000035">
    <property type="protein sequence ID" value="SEM21783.1"/>
    <property type="molecule type" value="Genomic_DNA"/>
</dbReference>
<sequence length="296" mass="32524">MNKTTIKLVSLASVSLLMAACGNDDTAAEEDTTVFEEMDYTITGIEPGSGITESARNTLDTYDNLDGWELQESSTGGMMVELQQAIENEEPIIITGWQPHYIFEIYDLKILEDPKEGFGAAENIHTMTRTGLAEDMPDATAILDNFAWETEDMQQIVLDAQDVPFEEAAQTWYDENQDLVSEWTDGVPESDGQEIDLISMPWDTERASAHVMSLTLENHGFDVNVTSVDPSVLFQALAIGEADATVTPWLPMTHGAFMEEYGDDLVDLGPNLPGAKSGLVVPAYMDIDSIEDIPAK</sequence>
<organism evidence="8 9">
    <name type="scientific">Alkalibacterium putridalgicola</name>
    <dbReference type="NCBI Taxonomy" id="426703"/>
    <lineage>
        <taxon>Bacteria</taxon>
        <taxon>Bacillati</taxon>
        <taxon>Bacillota</taxon>
        <taxon>Bacilli</taxon>
        <taxon>Lactobacillales</taxon>
        <taxon>Carnobacteriaceae</taxon>
        <taxon>Alkalibacterium</taxon>
    </lineage>
</organism>
<dbReference type="AlphaFoldDB" id="A0A1H7WJV0"/>
<evidence type="ECO:0000313" key="8">
    <source>
        <dbReference type="EMBL" id="SEM21783.1"/>
    </source>
</evidence>
<dbReference type="InterPro" id="IPR007210">
    <property type="entry name" value="ABC_Gly_betaine_transp_sub-bd"/>
</dbReference>
<dbReference type="EMBL" id="BJUX01000004">
    <property type="protein sequence ID" value="GEK88544.1"/>
    <property type="molecule type" value="Genomic_DNA"/>
</dbReference>
<keyword evidence="4" id="KW-0472">Membrane</keyword>
<dbReference type="PANTHER" id="PTHR47737">
    <property type="entry name" value="GLYCINE BETAINE/PROLINE BETAINE TRANSPORT SYSTEM PERMEASE PROTEIN PROW"/>
    <property type="match status" value="1"/>
</dbReference>
<dbReference type="Proteomes" id="UP000198548">
    <property type="component" value="Unassembled WGS sequence"/>
</dbReference>
<evidence type="ECO:0000256" key="5">
    <source>
        <dbReference type="SAM" id="SignalP"/>
    </source>
</evidence>
<keyword evidence="3" id="KW-1003">Cell membrane</keyword>
<comment type="subcellular location">
    <subcellularLocation>
        <location evidence="1">Cell membrane</location>
    </subcellularLocation>
</comment>